<accession>A0ABU5CL46</accession>
<proteinExistence type="predicted"/>
<protein>
    <submittedName>
        <fullName evidence="1">Uncharacterized protein</fullName>
    </submittedName>
</protein>
<comment type="caution">
    <text evidence="1">The sequence shown here is derived from an EMBL/GenBank/DDBJ whole genome shotgun (WGS) entry which is preliminary data.</text>
</comment>
<dbReference type="EMBL" id="JAROCA020000003">
    <property type="protein sequence ID" value="MDY0407077.1"/>
    <property type="molecule type" value="Genomic_DNA"/>
</dbReference>
<dbReference type="RefSeq" id="WP_306065784.1">
    <property type="nucleotide sequence ID" value="NZ_JAROCA020000003.1"/>
</dbReference>
<evidence type="ECO:0000313" key="2">
    <source>
        <dbReference type="Proteomes" id="UP001228376"/>
    </source>
</evidence>
<organism evidence="1 2">
    <name type="scientific">Tigheibacillus jepli</name>
    <dbReference type="NCBI Taxonomy" id="3035914"/>
    <lineage>
        <taxon>Bacteria</taxon>
        <taxon>Bacillati</taxon>
        <taxon>Bacillota</taxon>
        <taxon>Bacilli</taxon>
        <taxon>Bacillales</taxon>
        <taxon>Bacillaceae</taxon>
        <taxon>Tigheibacillus</taxon>
    </lineage>
</organism>
<dbReference type="Proteomes" id="UP001228376">
    <property type="component" value="Unassembled WGS sequence"/>
</dbReference>
<sequence>MKINKFIALIGILIVCFSLVINGSSTYANDKEEVQDQMVINEANKIVLSKKEESQQVDSEKKLVKTLQDSDEKQFDDVIKEYIDNDSVVADKIQENEKVNSIEDIKVVNQNGEEVSSTYNIDDKNQILITSEGLYG</sequence>
<gene>
    <name evidence="1" type="ORF">P5G51_018620</name>
</gene>
<keyword evidence="2" id="KW-1185">Reference proteome</keyword>
<evidence type="ECO:0000313" key="1">
    <source>
        <dbReference type="EMBL" id="MDY0407077.1"/>
    </source>
</evidence>
<name>A0ABU5CL46_9BACI</name>
<reference evidence="1 2" key="1">
    <citation type="submission" date="2023-10" db="EMBL/GenBank/DDBJ databases">
        <title>179-bfca-hs.</title>
        <authorList>
            <person name="Miliotis G."/>
            <person name="Sengupta P."/>
            <person name="Hameed A."/>
            <person name="Chuvochina M."/>
            <person name="Mcdonagh F."/>
            <person name="Simpson A.C."/>
            <person name="Singh N.K."/>
            <person name="Rekha P.D."/>
            <person name="Raman K."/>
            <person name="Hugenholtz P."/>
            <person name="Venkateswaran K."/>
        </authorList>
    </citation>
    <scope>NUCLEOTIDE SEQUENCE [LARGE SCALE GENOMIC DNA]</scope>
    <source>
        <strain evidence="1 2">179-BFC-A-HS</strain>
    </source>
</reference>